<name>A0A7H9HVN2_9SACH</name>
<feature type="domain" description="Brl1/Brr6" evidence="2">
    <location>
        <begin position="272"/>
        <end position="406"/>
    </location>
</feature>
<proteinExistence type="predicted"/>
<keyword evidence="1" id="KW-1133">Transmembrane helix</keyword>
<dbReference type="GO" id="GO:0031965">
    <property type="term" value="C:nuclear membrane"/>
    <property type="evidence" value="ECO:0007669"/>
    <property type="project" value="InterPro"/>
</dbReference>
<dbReference type="OrthoDB" id="5961at2759"/>
<evidence type="ECO:0000256" key="1">
    <source>
        <dbReference type="SAM" id="Phobius"/>
    </source>
</evidence>
<sequence length="451" mass="51774">MEQFSSLSLDDKFHREAVCEDDPLGISKLSLSDQTNRISSQVLSKYMAHFPALPSPLRNSFSYVETTNDEMEIDEYDKECIPNDEQEIVEIENSSTDSTTRVTFAVPDVRKKSKPKMDEPEEDEIERENDCDVAKRDGTDSKAVIKALLSPTSLGVAAAAKIEGFPLPDSHTAMDESTVEDNRASITDRKDYQSIDIDSLKQDLRNRSRHQPIQVSINNHHHYYQDPARYRSIQQGELPNQSQPPLHNDDRYQLPVPWSSESRPLSRGSYMFMSYLQLFLNAITITAVFTAITAFFRTLKTDIKSSWEHRRLELAYESSRCKIQYLTNKCNLGGRPALQEQCQIWEQCMNRNNDIFFRARSTLSAKLFGEIVNSFIEPIGWKALLVILMGIVIWCFCSNFLLGFARAKSYYGDASQTLRRQQHYTKRPLFLTQDSHQQENTTDLSSDTQQL</sequence>
<reference evidence="3 4" key="1">
    <citation type="submission" date="2020-06" db="EMBL/GenBank/DDBJ databases">
        <title>The yeast mating-type switching endonuclease HO is a domesticated member of an unorthodox homing genetic element family.</title>
        <authorList>
            <person name="Coughlan A.Y."/>
            <person name="Lombardi L."/>
            <person name="Braun-Galleani S."/>
            <person name="Martos A.R."/>
            <person name="Galeote V."/>
            <person name="Bigey F."/>
            <person name="Dequin S."/>
            <person name="Byrne K.P."/>
            <person name="Wolfe K.H."/>
        </authorList>
    </citation>
    <scope>NUCLEOTIDE SEQUENCE [LARGE SCALE GENOMIC DNA]</scope>
    <source>
        <strain evidence="3 4">CBS2947</strain>
    </source>
</reference>
<dbReference type="Pfam" id="PF10104">
    <property type="entry name" value="Brr6_like_C_C"/>
    <property type="match status" value="1"/>
</dbReference>
<protein>
    <recommendedName>
        <fullName evidence="2">Brl1/Brr6 domain-containing protein</fullName>
    </recommendedName>
</protein>
<evidence type="ECO:0000313" key="4">
    <source>
        <dbReference type="Proteomes" id="UP000510647"/>
    </source>
</evidence>
<keyword evidence="4" id="KW-1185">Reference proteome</keyword>
<dbReference type="GO" id="GO:0006998">
    <property type="term" value="P:nuclear envelope organization"/>
    <property type="evidence" value="ECO:0007669"/>
    <property type="project" value="InterPro"/>
</dbReference>
<dbReference type="PANTHER" id="PTHR28136">
    <property type="entry name" value="NUCLEUS EXPORT PROTEIN BRR6"/>
    <property type="match status" value="1"/>
</dbReference>
<feature type="transmembrane region" description="Helical" evidence="1">
    <location>
        <begin position="383"/>
        <end position="402"/>
    </location>
</feature>
<gene>
    <name evidence="3" type="ORF">HG537_0E03310</name>
</gene>
<dbReference type="PANTHER" id="PTHR28136:SF1">
    <property type="entry name" value="NUCLEUS EXPORT PROTEIN BRL1"/>
    <property type="match status" value="1"/>
</dbReference>
<dbReference type="SMART" id="SM01042">
    <property type="entry name" value="Brr6_like_C_C"/>
    <property type="match status" value="1"/>
</dbReference>
<dbReference type="AlphaFoldDB" id="A0A7H9HVN2"/>
<keyword evidence="1" id="KW-0812">Transmembrane</keyword>
<evidence type="ECO:0000313" key="3">
    <source>
        <dbReference type="EMBL" id="QLQ80976.1"/>
    </source>
</evidence>
<dbReference type="GO" id="GO:0055088">
    <property type="term" value="P:lipid homeostasis"/>
    <property type="evidence" value="ECO:0007669"/>
    <property type="project" value="InterPro"/>
</dbReference>
<dbReference type="InterPro" id="IPR040202">
    <property type="entry name" value="Brl1/Brr6"/>
</dbReference>
<dbReference type="Proteomes" id="UP000510647">
    <property type="component" value="Chromosome 5"/>
</dbReference>
<dbReference type="InterPro" id="IPR018767">
    <property type="entry name" value="Brl1/Brr6_dom"/>
</dbReference>
<accession>A0A7H9HVN2</accession>
<organism evidence="3 4">
    <name type="scientific">Torulaspora globosa</name>
    <dbReference type="NCBI Taxonomy" id="48254"/>
    <lineage>
        <taxon>Eukaryota</taxon>
        <taxon>Fungi</taxon>
        <taxon>Dikarya</taxon>
        <taxon>Ascomycota</taxon>
        <taxon>Saccharomycotina</taxon>
        <taxon>Saccharomycetes</taxon>
        <taxon>Saccharomycetales</taxon>
        <taxon>Saccharomycetaceae</taxon>
        <taxon>Torulaspora</taxon>
    </lineage>
</organism>
<feature type="transmembrane region" description="Helical" evidence="1">
    <location>
        <begin position="272"/>
        <end position="296"/>
    </location>
</feature>
<evidence type="ECO:0000259" key="2">
    <source>
        <dbReference type="SMART" id="SM01042"/>
    </source>
</evidence>
<dbReference type="EMBL" id="CP059271">
    <property type="protein sequence ID" value="QLQ80976.1"/>
    <property type="molecule type" value="Genomic_DNA"/>
</dbReference>
<keyword evidence="1" id="KW-0472">Membrane</keyword>